<evidence type="ECO:0000256" key="2">
    <source>
        <dbReference type="ARBA" id="ARBA00022559"/>
    </source>
</evidence>
<evidence type="ECO:0008006" key="8">
    <source>
        <dbReference type="Google" id="ProtNLM"/>
    </source>
</evidence>
<dbReference type="PANTHER" id="PTHR30521:SF5">
    <property type="entry name" value="BLR4509 PROTEIN"/>
    <property type="match status" value="1"/>
</dbReference>
<protein>
    <recommendedName>
        <fullName evidence="8">Peroxidase</fullName>
    </recommendedName>
</protein>
<sequence>MPTPATDAADIQGLVRSGYGQLTAARFLLLRIADTVAARAWLEAAPVTSMAHLDTPQEGTLNIALTCEGLRALRLPEQALGGFSAEFLSGMAGDESRSRRLGDIGANAPDRWRWGTATHMPHLLLLLYATPERLQDWMRTVMAPPWDSAFTVLELLQTATLDQHEPFGFLDGVSQPTIDWTGKPDPAESAHETYSNLVATGEMLLGYPNEYGKYTDRPLLDPALDPAALLPPAEDHPERHDLGRNGCYLVFRQLQQDVGGFWRFLDNEVGGNAEARTRLAEAIVGRQISGAPLLPQTGGPIPGVGPDTDDIRQNSFTFDADADGLVCPLGAHIRRANPRNADLPPGTRGTLSRLLRDLGLVHQALRDDLISSTRFHRMLRRGRDYGVQMSPEAALRAPAAAEAGLHFICLNANISRQFEFVQGAWLAGIAFDGLTGERDPLTAPREGLPGGPPAGVFTMAQTSGLNRRIAGLPQFVTVRGGAYFFLPGLRALRWIAGVHG</sequence>
<dbReference type="PROSITE" id="PS51404">
    <property type="entry name" value="DYP_PEROXIDASE"/>
    <property type="match status" value="1"/>
</dbReference>
<evidence type="ECO:0000256" key="5">
    <source>
        <dbReference type="ARBA" id="ARBA00023004"/>
    </source>
</evidence>
<dbReference type="PANTHER" id="PTHR30521">
    <property type="entry name" value="DEFERROCHELATASE/PEROXIDASE"/>
    <property type="match status" value="1"/>
</dbReference>
<dbReference type="EMBL" id="JAPDNT010000007">
    <property type="protein sequence ID" value="MCW3475289.1"/>
    <property type="molecule type" value="Genomic_DNA"/>
</dbReference>
<gene>
    <name evidence="6" type="ORF">OL599_11970</name>
</gene>
<organism evidence="6 7">
    <name type="scientific">Limobrevibacterium gyesilva</name>
    <dbReference type="NCBI Taxonomy" id="2991712"/>
    <lineage>
        <taxon>Bacteria</taxon>
        <taxon>Pseudomonadati</taxon>
        <taxon>Pseudomonadota</taxon>
        <taxon>Alphaproteobacteria</taxon>
        <taxon>Acetobacterales</taxon>
        <taxon>Acetobacteraceae</taxon>
        <taxon>Limobrevibacterium</taxon>
    </lineage>
</organism>
<keyword evidence="2" id="KW-0575">Peroxidase</keyword>
<dbReference type="RefSeq" id="WP_264713984.1">
    <property type="nucleotide sequence ID" value="NZ_JAPDNT010000007.1"/>
</dbReference>
<dbReference type="InterPro" id="IPR011008">
    <property type="entry name" value="Dimeric_a/b-barrel"/>
</dbReference>
<keyword evidence="7" id="KW-1185">Reference proteome</keyword>
<reference evidence="6" key="1">
    <citation type="submission" date="2022-09" db="EMBL/GenBank/DDBJ databases">
        <title>Rhodovastum sp. nov. RN2-1 isolated from soil in Seongnam, South Korea.</title>
        <authorList>
            <person name="Le N.T."/>
        </authorList>
    </citation>
    <scope>NUCLEOTIDE SEQUENCE</scope>
    <source>
        <strain evidence="6">RN2-1</strain>
    </source>
</reference>
<evidence type="ECO:0000256" key="3">
    <source>
        <dbReference type="ARBA" id="ARBA00022723"/>
    </source>
</evidence>
<keyword evidence="4" id="KW-0560">Oxidoreductase</keyword>
<evidence type="ECO:0000256" key="4">
    <source>
        <dbReference type="ARBA" id="ARBA00023002"/>
    </source>
</evidence>
<name>A0AA41YK64_9PROT</name>
<evidence type="ECO:0000313" key="6">
    <source>
        <dbReference type="EMBL" id="MCW3475289.1"/>
    </source>
</evidence>
<evidence type="ECO:0000256" key="1">
    <source>
        <dbReference type="ARBA" id="ARBA00001970"/>
    </source>
</evidence>
<evidence type="ECO:0000313" key="7">
    <source>
        <dbReference type="Proteomes" id="UP001165679"/>
    </source>
</evidence>
<comment type="cofactor">
    <cofactor evidence="1">
        <name>heme b</name>
        <dbReference type="ChEBI" id="CHEBI:60344"/>
    </cofactor>
</comment>
<keyword evidence="3" id="KW-0479">Metal-binding</keyword>
<dbReference type="InterPro" id="IPR006314">
    <property type="entry name" value="Dyp_peroxidase"/>
</dbReference>
<dbReference type="GO" id="GO:0020037">
    <property type="term" value="F:heme binding"/>
    <property type="evidence" value="ECO:0007669"/>
    <property type="project" value="InterPro"/>
</dbReference>
<proteinExistence type="predicted"/>
<reference evidence="6" key="2">
    <citation type="submission" date="2022-10" db="EMBL/GenBank/DDBJ databases">
        <authorList>
            <person name="Trinh H.N."/>
        </authorList>
    </citation>
    <scope>NUCLEOTIDE SEQUENCE</scope>
    <source>
        <strain evidence="6">RN2-1</strain>
    </source>
</reference>
<accession>A0AA41YK64</accession>
<dbReference type="GO" id="GO:0005829">
    <property type="term" value="C:cytosol"/>
    <property type="evidence" value="ECO:0007669"/>
    <property type="project" value="TreeGrafter"/>
</dbReference>
<dbReference type="AlphaFoldDB" id="A0AA41YK64"/>
<dbReference type="SUPFAM" id="SSF54909">
    <property type="entry name" value="Dimeric alpha+beta barrel"/>
    <property type="match status" value="1"/>
</dbReference>
<dbReference type="Proteomes" id="UP001165679">
    <property type="component" value="Unassembled WGS sequence"/>
</dbReference>
<keyword evidence="5" id="KW-0408">Iron</keyword>
<dbReference type="GO" id="GO:0004601">
    <property type="term" value="F:peroxidase activity"/>
    <property type="evidence" value="ECO:0007669"/>
    <property type="project" value="UniProtKB-KW"/>
</dbReference>
<comment type="caution">
    <text evidence="6">The sequence shown here is derived from an EMBL/GenBank/DDBJ whole genome shotgun (WGS) entry which is preliminary data.</text>
</comment>
<dbReference type="GO" id="GO:0046872">
    <property type="term" value="F:metal ion binding"/>
    <property type="evidence" value="ECO:0007669"/>
    <property type="project" value="UniProtKB-KW"/>
</dbReference>